<protein>
    <submittedName>
        <fullName evidence="9">M56 family metallopeptidase</fullName>
    </submittedName>
</protein>
<evidence type="ECO:0000256" key="6">
    <source>
        <dbReference type="RuleBase" id="RU003983"/>
    </source>
</evidence>
<dbReference type="AlphaFoldDB" id="A0A540W237"/>
<keyword evidence="4 6" id="KW-0862">Zinc</keyword>
<feature type="transmembrane region" description="Helical" evidence="7">
    <location>
        <begin position="33"/>
        <end position="53"/>
    </location>
</feature>
<sequence>MIVAVWAPFLVPFLAAPAARRLAEALPPRAAAWVLGCTGALLAGASAASLGLLLAGGLLRIPAVAALAHLSVPWLADASPTTMVLATLAGIALVVTGALTLRTAHRQYRDLRRARAALGLPQPPRPSLRELFSPTDHHPLAVLDEDHADAYALPGRPGRIVVTAGMLRALPAPERAALLAHERAHLTSRHHLFLATAEYAAVLHPALRQLRTPLGYHLERWADEDAARSVGDRAVTARAVGRAALAASRTPRRERRQRPLLAPAAAAGPVPRRVAALLSPQPDGLTAALPGTGNRRRAVAALALAACLAVSAAGTVEATTDLHHAVEIAQASEAGARR</sequence>
<keyword evidence="2" id="KW-0479">Metal-binding</keyword>
<evidence type="ECO:0000256" key="1">
    <source>
        <dbReference type="ARBA" id="ARBA00022670"/>
    </source>
</evidence>
<keyword evidence="10" id="KW-1185">Reference proteome</keyword>
<dbReference type="GO" id="GO:0006508">
    <property type="term" value="P:proteolysis"/>
    <property type="evidence" value="ECO:0007669"/>
    <property type="project" value="UniProtKB-KW"/>
</dbReference>
<comment type="caution">
    <text evidence="9">The sequence shown here is derived from an EMBL/GenBank/DDBJ whole genome shotgun (WGS) entry which is preliminary data.</text>
</comment>
<dbReference type="InterPro" id="IPR052173">
    <property type="entry name" value="Beta-lactam_resp_regulator"/>
</dbReference>
<proteinExistence type="inferred from homology"/>
<dbReference type="GO" id="GO:0046872">
    <property type="term" value="F:metal ion binding"/>
    <property type="evidence" value="ECO:0007669"/>
    <property type="project" value="UniProtKB-KW"/>
</dbReference>
<keyword evidence="1 6" id="KW-0645">Protease</keyword>
<feature type="domain" description="Peptidase M48" evidence="8">
    <location>
        <begin position="134"/>
        <end position="196"/>
    </location>
</feature>
<dbReference type="EMBL" id="VIGB01000003">
    <property type="protein sequence ID" value="TQF03063.1"/>
    <property type="molecule type" value="Genomic_DNA"/>
</dbReference>
<dbReference type="Proteomes" id="UP000319103">
    <property type="component" value="Unassembled WGS sequence"/>
</dbReference>
<reference evidence="9 10" key="1">
    <citation type="submission" date="2019-06" db="EMBL/GenBank/DDBJ databases">
        <title>Description of Kitasatospora acidophila sp. nov. isolated from pine grove soil, and reclassification of Streptomyces novaecaesareae to Kitasatospora novaeceasareae comb. nov.</title>
        <authorList>
            <person name="Kim M.J."/>
        </authorList>
    </citation>
    <scope>NUCLEOTIDE SEQUENCE [LARGE SCALE GENOMIC DNA]</scope>
    <source>
        <strain evidence="9 10">MMS16-CNU292</strain>
    </source>
</reference>
<dbReference type="CDD" id="cd07326">
    <property type="entry name" value="M56_BlaR1_MecR1_like"/>
    <property type="match status" value="1"/>
</dbReference>
<evidence type="ECO:0000256" key="5">
    <source>
        <dbReference type="ARBA" id="ARBA00023049"/>
    </source>
</evidence>
<organism evidence="9 10">
    <name type="scientific">Kitasatospora acidiphila</name>
    <dbReference type="NCBI Taxonomy" id="2567942"/>
    <lineage>
        <taxon>Bacteria</taxon>
        <taxon>Bacillati</taxon>
        <taxon>Actinomycetota</taxon>
        <taxon>Actinomycetes</taxon>
        <taxon>Kitasatosporales</taxon>
        <taxon>Streptomycetaceae</taxon>
        <taxon>Kitasatospora</taxon>
    </lineage>
</organism>
<dbReference type="Pfam" id="PF01435">
    <property type="entry name" value="Peptidase_M48"/>
    <property type="match status" value="1"/>
</dbReference>
<comment type="cofactor">
    <cofactor evidence="6">
        <name>Zn(2+)</name>
        <dbReference type="ChEBI" id="CHEBI:29105"/>
    </cofactor>
    <text evidence="6">Binds 1 zinc ion per subunit.</text>
</comment>
<gene>
    <name evidence="9" type="ORF">E6W39_13380</name>
</gene>
<accession>A0A540W237</accession>
<dbReference type="InterPro" id="IPR001915">
    <property type="entry name" value="Peptidase_M48"/>
</dbReference>
<dbReference type="Gene3D" id="3.30.2010.10">
    <property type="entry name" value="Metalloproteases ('zincins'), catalytic domain"/>
    <property type="match status" value="1"/>
</dbReference>
<evidence type="ECO:0000256" key="7">
    <source>
        <dbReference type="SAM" id="Phobius"/>
    </source>
</evidence>
<keyword evidence="5 6" id="KW-0482">Metalloprotease</keyword>
<evidence type="ECO:0000259" key="8">
    <source>
        <dbReference type="Pfam" id="PF01435"/>
    </source>
</evidence>
<dbReference type="PANTHER" id="PTHR34978:SF3">
    <property type="entry name" value="SLR0241 PROTEIN"/>
    <property type="match status" value="1"/>
</dbReference>
<dbReference type="OrthoDB" id="3872930at2"/>
<dbReference type="PANTHER" id="PTHR34978">
    <property type="entry name" value="POSSIBLE SENSOR-TRANSDUCER PROTEIN BLAR"/>
    <property type="match status" value="1"/>
</dbReference>
<name>A0A540W237_9ACTN</name>
<evidence type="ECO:0000313" key="10">
    <source>
        <dbReference type="Proteomes" id="UP000319103"/>
    </source>
</evidence>
<feature type="transmembrane region" description="Helical" evidence="7">
    <location>
        <begin position="82"/>
        <end position="104"/>
    </location>
</feature>
<evidence type="ECO:0000256" key="3">
    <source>
        <dbReference type="ARBA" id="ARBA00022801"/>
    </source>
</evidence>
<keyword evidence="7" id="KW-0812">Transmembrane</keyword>
<keyword evidence="3 6" id="KW-0378">Hydrolase</keyword>
<evidence type="ECO:0000313" key="9">
    <source>
        <dbReference type="EMBL" id="TQF03063.1"/>
    </source>
</evidence>
<evidence type="ECO:0000256" key="4">
    <source>
        <dbReference type="ARBA" id="ARBA00022833"/>
    </source>
</evidence>
<evidence type="ECO:0000256" key="2">
    <source>
        <dbReference type="ARBA" id="ARBA00022723"/>
    </source>
</evidence>
<keyword evidence="7" id="KW-0472">Membrane</keyword>
<comment type="similarity">
    <text evidence="6">Belongs to the peptidase M48 family.</text>
</comment>
<keyword evidence="7" id="KW-1133">Transmembrane helix</keyword>
<dbReference type="RefSeq" id="WP_141633743.1">
    <property type="nucleotide sequence ID" value="NZ_VIGB01000003.1"/>
</dbReference>
<dbReference type="GO" id="GO:0004222">
    <property type="term" value="F:metalloendopeptidase activity"/>
    <property type="evidence" value="ECO:0007669"/>
    <property type="project" value="InterPro"/>
</dbReference>